<evidence type="ECO:0000313" key="4">
    <source>
        <dbReference type="Proteomes" id="UP001054902"/>
    </source>
</evidence>
<dbReference type="EMBL" id="BLLK01000017">
    <property type="protein sequence ID" value="GFH43758.1"/>
    <property type="molecule type" value="Genomic_DNA"/>
</dbReference>
<feature type="region of interest" description="Disordered" evidence="1">
    <location>
        <begin position="518"/>
        <end position="603"/>
    </location>
</feature>
<dbReference type="Proteomes" id="UP001054902">
    <property type="component" value="Unassembled WGS sequence"/>
</dbReference>
<dbReference type="InterPro" id="IPR012337">
    <property type="entry name" value="RNaseH-like_sf"/>
</dbReference>
<evidence type="ECO:0000259" key="2">
    <source>
        <dbReference type="PROSITE" id="PS50994"/>
    </source>
</evidence>
<feature type="region of interest" description="Disordered" evidence="1">
    <location>
        <begin position="20"/>
        <end position="43"/>
    </location>
</feature>
<organism evidence="3 4">
    <name type="scientific">Chaetoceros tenuissimus</name>
    <dbReference type="NCBI Taxonomy" id="426638"/>
    <lineage>
        <taxon>Eukaryota</taxon>
        <taxon>Sar</taxon>
        <taxon>Stramenopiles</taxon>
        <taxon>Ochrophyta</taxon>
        <taxon>Bacillariophyta</taxon>
        <taxon>Coscinodiscophyceae</taxon>
        <taxon>Chaetocerotophycidae</taxon>
        <taxon>Chaetocerotales</taxon>
        <taxon>Chaetocerotaceae</taxon>
        <taxon>Chaetoceros</taxon>
    </lineage>
</organism>
<dbReference type="PROSITE" id="PS50994">
    <property type="entry name" value="INTEGRASE"/>
    <property type="match status" value="1"/>
</dbReference>
<comment type="caution">
    <text evidence="3">The sequence shown here is derived from an EMBL/GenBank/DDBJ whole genome shotgun (WGS) entry which is preliminary data.</text>
</comment>
<sequence>MKADSGASGTYLMETHAEKLHNLQQTTTGPAVGTPTGIRIEPNKNGNLPFDGLSEEAKQAHVFPELTSASLLSMGQLCDDDCTAVFTKNDLQIFKNGKLLIKGLRNRKDGLWDVPFDQSKLLQNQPSANVLIDLQQSKKELASFYHGVLGGPVKTTFLNALRKGFFTNWPGLTTELISKHLDPKIYTAKGHIAQEKQGLRSTSQTDTDFLPEQETERTHECFVTIEKYDELNGKSYSDLTGRFPIPSSRGNEYIVVIYDYDANAILAEAIPNRQAATIRDATIKMLDKLTTGGFTPKLHILDNECSALLKAAFHKHKIKFQLVPPHQKRRNAAERAIQTFKNHFITILCLVDPDFPLSEWDRLLPQTLLSLNHLRAARVNPKLSAYAALEGIYDFNRSPLAPLGTKLVYHVKPDQRSTFGTRGKEAWYVGPAPEHYRCVTIFLPDTQREIQVDTVQYFPNRVPIPKSSKESLLLKSALDMLELLKDPTPAMPALDYSQLTTAAVTKLAELLHRAAKQPKVHIPTDSVPTENVPTPSTPDERVEPSSPAQVPRVVSPTPLPQEGSTQHPAQVPRVESQRSPQPSVSPTQQPTPIPITQDDDCTPSQRLHRYNTRNKFSRQNALVHLLQEQPSDPSDMFFMPTVHHIFNEITGKKETLDTLLAGKFHDIWNRSLSNELGRLTEGIRDIKGTQTMVFIHKDQVPVGRIATYLNPVCDYRPKKDDPHQVRLTVGGDKLPYPFDASSPAAGLTDAKLIFNSTISTDNARFMSIDIKDFFLNNPMQRYEYARIPVRWIPEDIMEKYNLKEKIYNGYVYVEIRKGMYGLKQAARIAYDRLVEYLRPHGYAPSRTNPGLWKHESKKVYFALCVDDFGVKYTCKKQVQHLLDVLQQQYPIQYDWSGNEFLGLTLDWHYDEGYVDLWMKGYINHVRHKFQHPDPKRPQHCPHPYREIRYGAKIQYADAPDESPLLSKAATREIQAIVGSLLYYARALDSTLLPALNTLSYQQSKPTETTKKLAMQLLDYVATYPDAVIRFKRSDMILYIHSDAAYLVLPKARSRIAGYYFLSNNVRDGEDPPLNGAVLVECKKLDPVASSSAESETGGLYNNAQNGVPMRNDLEFLDHPQPDDGTPLVTDNASSHGLLTKLMKPKRAKAWDMRYHWLEDRIQQKQFKLIWRKGIENLADYFTKHHHPAVHQKMRYKYLQRINAMIDQQWPSIRKQLPHTRLARVCYKRQLQLASNLAAYMASYLPITQDSAFPLLS</sequence>
<dbReference type="InterPro" id="IPR013103">
    <property type="entry name" value="RVT_2"/>
</dbReference>
<evidence type="ECO:0000313" key="3">
    <source>
        <dbReference type="EMBL" id="GFH43758.1"/>
    </source>
</evidence>
<dbReference type="GO" id="GO:0003676">
    <property type="term" value="F:nucleic acid binding"/>
    <property type="evidence" value="ECO:0007669"/>
    <property type="project" value="InterPro"/>
</dbReference>
<dbReference type="SUPFAM" id="SSF53098">
    <property type="entry name" value="Ribonuclease H-like"/>
    <property type="match status" value="1"/>
</dbReference>
<dbReference type="InterPro" id="IPR036397">
    <property type="entry name" value="RNaseH_sf"/>
</dbReference>
<evidence type="ECO:0000256" key="1">
    <source>
        <dbReference type="SAM" id="MobiDB-lite"/>
    </source>
</evidence>
<dbReference type="Pfam" id="PF07727">
    <property type="entry name" value="RVT_2"/>
    <property type="match status" value="1"/>
</dbReference>
<feature type="domain" description="Integrase catalytic" evidence="2">
    <location>
        <begin position="226"/>
        <end position="396"/>
    </location>
</feature>
<dbReference type="InterPro" id="IPR001584">
    <property type="entry name" value="Integrase_cat-core"/>
</dbReference>
<name>A0AAD3GYS1_9STRA</name>
<feature type="compositionally biased region" description="Low complexity" evidence="1">
    <location>
        <begin position="577"/>
        <end position="596"/>
    </location>
</feature>
<dbReference type="GO" id="GO:0015074">
    <property type="term" value="P:DNA integration"/>
    <property type="evidence" value="ECO:0007669"/>
    <property type="project" value="InterPro"/>
</dbReference>
<proteinExistence type="predicted"/>
<feature type="compositionally biased region" description="Low complexity" evidence="1">
    <location>
        <begin position="26"/>
        <end position="37"/>
    </location>
</feature>
<reference evidence="3 4" key="1">
    <citation type="journal article" date="2021" name="Sci. Rep.">
        <title>The genome of the diatom Chaetoceros tenuissimus carries an ancient integrated fragment of an extant virus.</title>
        <authorList>
            <person name="Hongo Y."/>
            <person name="Kimura K."/>
            <person name="Takaki Y."/>
            <person name="Yoshida Y."/>
            <person name="Baba S."/>
            <person name="Kobayashi G."/>
            <person name="Nagasaki K."/>
            <person name="Hano T."/>
            <person name="Tomaru Y."/>
        </authorList>
    </citation>
    <scope>NUCLEOTIDE SEQUENCE [LARGE SCALE GENOMIC DNA]</scope>
    <source>
        <strain evidence="3 4">NIES-3715</strain>
    </source>
</reference>
<keyword evidence="4" id="KW-1185">Reference proteome</keyword>
<accession>A0AAD3GYS1</accession>
<dbReference type="Gene3D" id="3.30.420.10">
    <property type="entry name" value="Ribonuclease H-like superfamily/Ribonuclease H"/>
    <property type="match status" value="1"/>
</dbReference>
<dbReference type="AlphaFoldDB" id="A0AAD3GYS1"/>
<protein>
    <recommendedName>
        <fullName evidence="2">Integrase catalytic domain-containing protein</fullName>
    </recommendedName>
</protein>
<gene>
    <name evidence="3" type="ORF">CTEN210_00231</name>
</gene>